<proteinExistence type="predicted"/>
<evidence type="ECO:0000259" key="1">
    <source>
        <dbReference type="Pfam" id="PF09130"/>
    </source>
</evidence>
<dbReference type="Gene3D" id="1.10.1040.10">
    <property type="entry name" value="N-(1-d-carboxylethyl)-l-norvaline Dehydrogenase, domain 2"/>
    <property type="match status" value="1"/>
</dbReference>
<dbReference type="InterPro" id="IPR036291">
    <property type="entry name" value="NAD(P)-bd_dom_sf"/>
</dbReference>
<gene>
    <name evidence="2" type="ORF">RM590_34055</name>
</gene>
<keyword evidence="3" id="KW-1185">Reference proteome</keyword>
<accession>A0ABU2N0X2</accession>
<dbReference type="EMBL" id="JAVREL010000034">
    <property type="protein sequence ID" value="MDT0347556.1"/>
    <property type="molecule type" value="Genomic_DNA"/>
</dbReference>
<dbReference type="SUPFAM" id="SSF51735">
    <property type="entry name" value="NAD(P)-binding Rossmann-fold domains"/>
    <property type="match status" value="1"/>
</dbReference>
<dbReference type="Pfam" id="PF09130">
    <property type="entry name" value="DUF1932"/>
    <property type="match status" value="1"/>
</dbReference>
<dbReference type="Gene3D" id="3.40.50.720">
    <property type="entry name" value="NAD(P)-binding Rossmann-like Domain"/>
    <property type="match status" value="1"/>
</dbReference>
<comment type="caution">
    <text evidence="2">The sequence shown here is derived from an EMBL/GenBank/DDBJ whole genome shotgun (WGS) entry which is preliminary data.</text>
</comment>
<dbReference type="InterPro" id="IPR013328">
    <property type="entry name" value="6PGD_dom2"/>
</dbReference>
<name>A0ABU2N0X2_9ACTN</name>
<protein>
    <submittedName>
        <fullName evidence="2">DUF1932 domain-containing protein</fullName>
    </submittedName>
</protein>
<dbReference type="RefSeq" id="WP_311708683.1">
    <property type="nucleotide sequence ID" value="NZ_JAVREL010000034.1"/>
</dbReference>
<sequence>MDHPTVAVLHPGSMGAAVASCAATNAAHVLWCPAGRSPATAARAQLHGLEPVADLKQMLARADVLLSLCPPVAAEDVAGDIAELRFTGLYVEANAIAPERVQRIAARLPRARAVVDAAVVGSPPTGGKVATLYLSGPASAADEIEELFAGTAVRTRVLGAELGQASALKLAYSTFQKVSRLLAALSLGVAREHDVDQELLAIASRRAGTYLAEPEYVAKTASRAWRWGPEMEEAAATLAAAGLPDDVLRAAARTLERWHDCKDDGELTLDTALDRLARP</sequence>
<dbReference type="SUPFAM" id="SSF48179">
    <property type="entry name" value="6-phosphogluconate dehydrogenase C-terminal domain-like"/>
    <property type="match status" value="1"/>
</dbReference>
<evidence type="ECO:0000313" key="2">
    <source>
        <dbReference type="EMBL" id="MDT0347556.1"/>
    </source>
</evidence>
<dbReference type="InterPro" id="IPR015814">
    <property type="entry name" value="Pgluconate_DH_NAD-bd_C"/>
</dbReference>
<organism evidence="2 3">
    <name type="scientific">Streptomyces litchfieldiae</name>
    <dbReference type="NCBI Taxonomy" id="3075543"/>
    <lineage>
        <taxon>Bacteria</taxon>
        <taxon>Bacillati</taxon>
        <taxon>Actinomycetota</taxon>
        <taxon>Actinomycetes</taxon>
        <taxon>Kitasatosporales</taxon>
        <taxon>Streptomycetaceae</taxon>
        <taxon>Streptomyces</taxon>
    </lineage>
</organism>
<dbReference type="Proteomes" id="UP001183246">
    <property type="component" value="Unassembled WGS sequence"/>
</dbReference>
<reference evidence="3" key="1">
    <citation type="submission" date="2023-07" db="EMBL/GenBank/DDBJ databases">
        <title>30 novel species of actinomycetes from the DSMZ collection.</title>
        <authorList>
            <person name="Nouioui I."/>
        </authorList>
    </citation>
    <scope>NUCLEOTIDE SEQUENCE [LARGE SCALE GENOMIC DNA]</scope>
    <source>
        <strain evidence="3">DSM 44938</strain>
    </source>
</reference>
<feature type="domain" description="Phosphogluconate dehydrogenase NAD-binding putative C-terminal" evidence="1">
    <location>
        <begin position="190"/>
        <end position="258"/>
    </location>
</feature>
<dbReference type="InterPro" id="IPR008927">
    <property type="entry name" value="6-PGluconate_DH-like_C_sf"/>
</dbReference>
<evidence type="ECO:0000313" key="3">
    <source>
        <dbReference type="Proteomes" id="UP001183246"/>
    </source>
</evidence>